<dbReference type="SUPFAM" id="SSF53850">
    <property type="entry name" value="Periplasmic binding protein-like II"/>
    <property type="match status" value="1"/>
</dbReference>
<dbReference type="PROSITE" id="PS50931">
    <property type="entry name" value="HTH_LYSR"/>
    <property type="match status" value="1"/>
</dbReference>
<sequence>MFERLPPTQTLRAFEAAARLENFTRAGEELNITHSAISHQIRALEQSTGRKLFQRQGRQMVLTGAGKLLSEQVRLALEDLDRALRLTRQESKRQTQTLRLATPPSFAGVWLVPRLYEFHAQHPQLEISLRTTHELNELDFDEADIAVWYGRKTSSELEYELLLDEVTFPVCSPEFLAKHPHLTPATLAASPNTLPPLPLLRYAHHSGWEVWFKAAGIRGREPQSGPLYDDPIHLLEAAAAHQGIALARSCLVGSYLANGRLVRLFDETSPYNINAPARGAYFAVWPRNANKTEAIALLRSWLHSILDKPDT</sequence>
<dbReference type="Proteomes" id="UP000237839">
    <property type="component" value="Unassembled WGS sequence"/>
</dbReference>
<protein>
    <submittedName>
        <fullName evidence="6">Transcriptional regulator</fullName>
    </submittedName>
</protein>
<organism evidence="6 7">
    <name type="scientific">Solimicrobium silvestre</name>
    <dbReference type="NCBI Taxonomy" id="2099400"/>
    <lineage>
        <taxon>Bacteria</taxon>
        <taxon>Pseudomonadati</taxon>
        <taxon>Pseudomonadota</taxon>
        <taxon>Betaproteobacteria</taxon>
        <taxon>Burkholderiales</taxon>
        <taxon>Oxalobacteraceae</taxon>
        <taxon>Solimicrobium</taxon>
    </lineage>
</organism>
<dbReference type="PANTHER" id="PTHR30537:SF79">
    <property type="entry name" value="TRANSCRIPTIONAL REGULATOR-RELATED"/>
    <property type="match status" value="1"/>
</dbReference>
<dbReference type="InterPro" id="IPR036390">
    <property type="entry name" value="WH_DNA-bd_sf"/>
</dbReference>
<evidence type="ECO:0000259" key="5">
    <source>
        <dbReference type="PROSITE" id="PS50931"/>
    </source>
</evidence>
<dbReference type="Gene3D" id="1.10.10.10">
    <property type="entry name" value="Winged helix-like DNA-binding domain superfamily/Winged helix DNA-binding domain"/>
    <property type="match status" value="1"/>
</dbReference>
<feature type="domain" description="HTH lysR-type" evidence="5">
    <location>
        <begin position="6"/>
        <end position="63"/>
    </location>
</feature>
<dbReference type="Pfam" id="PF00126">
    <property type="entry name" value="HTH_1"/>
    <property type="match status" value="1"/>
</dbReference>
<evidence type="ECO:0000256" key="1">
    <source>
        <dbReference type="ARBA" id="ARBA00009437"/>
    </source>
</evidence>
<dbReference type="OrthoDB" id="8591238at2"/>
<dbReference type="GO" id="GO:0003700">
    <property type="term" value="F:DNA-binding transcription factor activity"/>
    <property type="evidence" value="ECO:0007669"/>
    <property type="project" value="InterPro"/>
</dbReference>
<keyword evidence="3" id="KW-0238">DNA-binding</keyword>
<dbReference type="InterPro" id="IPR000847">
    <property type="entry name" value="LysR_HTH_N"/>
</dbReference>
<dbReference type="PRINTS" id="PR00039">
    <property type="entry name" value="HTHLYSR"/>
</dbReference>
<dbReference type="InterPro" id="IPR036388">
    <property type="entry name" value="WH-like_DNA-bd_sf"/>
</dbReference>
<dbReference type="PANTHER" id="PTHR30537">
    <property type="entry name" value="HTH-TYPE TRANSCRIPTIONAL REGULATOR"/>
    <property type="match status" value="1"/>
</dbReference>
<reference evidence="6 7" key="1">
    <citation type="submission" date="2018-02" db="EMBL/GenBank/DDBJ databases">
        <title>Solimicrobium silvestre gen. nov., sp. nov., isolated from alpine forest soil.</title>
        <authorList>
            <person name="Margesin R."/>
            <person name="Albuquerque L."/>
            <person name="Zhang D.-C."/>
            <person name="Froufe H.J.C."/>
            <person name="Severino R."/>
            <person name="Roxo I."/>
            <person name="Egas C."/>
            <person name="Da Costa M.S."/>
        </authorList>
    </citation>
    <scope>NUCLEOTIDE SEQUENCE [LARGE SCALE GENOMIC DNA]</scope>
    <source>
        <strain evidence="6 7">S20-91</strain>
    </source>
</reference>
<evidence type="ECO:0000256" key="3">
    <source>
        <dbReference type="ARBA" id="ARBA00023125"/>
    </source>
</evidence>
<dbReference type="FunFam" id="1.10.10.10:FF:000001">
    <property type="entry name" value="LysR family transcriptional regulator"/>
    <property type="match status" value="1"/>
</dbReference>
<dbReference type="InterPro" id="IPR058163">
    <property type="entry name" value="LysR-type_TF_proteobact-type"/>
</dbReference>
<dbReference type="GO" id="GO:0006351">
    <property type="term" value="P:DNA-templated transcription"/>
    <property type="evidence" value="ECO:0007669"/>
    <property type="project" value="TreeGrafter"/>
</dbReference>
<comment type="caution">
    <text evidence="6">The sequence shown here is derived from an EMBL/GenBank/DDBJ whole genome shotgun (WGS) entry which is preliminary data.</text>
</comment>
<dbReference type="EMBL" id="PUGF01000001">
    <property type="protein sequence ID" value="PRC95110.1"/>
    <property type="molecule type" value="Genomic_DNA"/>
</dbReference>
<evidence type="ECO:0000313" key="7">
    <source>
        <dbReference type="Proteomes" id="UP000237839"/>
    </source>
</evidence>
<accession>A0A2S9H546</accession>
<gene>
    <name evidence="6" type="ORF">S2091_0305</name>
</gene>
<evidence type="ECO:0000313" key="6">
    <source>
        <dbReference type="EMBL" id="PRC95110.1"/>
    </source>
</evidence>
<dbReference type="InterPro" id="IPR005119">
    <property type="entry name" value="LysR_subst-bd"/>
</dbReference>
<evidence type="ECO:0000256" key="4">
    <source>
        <dbReference type="ARBA" id="ARBA00023163"/>
    </source>
</evidence>
<proteinExistence type="inferred from homology"/>
<dbReference type="AlphaFoldDB" id="A0A2S9H546"/>
<dbReference type="CDD" id="cd08432">
    <property type="entry name" value="PBP2_GcdR_TrpI_HvrB_AmpR_like"/>
    <property type="match status" value="1"/>
</dbReference>
<keyword evidence="7" id="KW-1185">Reference proteome</keyword>
<dbReference type="Pfam" id="PF03466">
    <property type="entry name" value="LysR_substrate"/>
    <property type="match status" value="1"/>
</dbReference>
<dbReference type="GO" id="GO:0043565">
    <property type="term" value="F:sequence-specific DNA binding"/>
    <property type="evidence" value="ECO:0007669"/>
    <property type="project" value="TreeGrafter"/>
</dbReference>
<dbReference type="RefSeq" id="WP_105530006.1">
    <property type="nucleotide sequence ID" value="NZ_PUGF01000001.1"/>
</dbReference>
<name>A0A2S9H546_9BURK</name>
<dbReference type="SUPFAM" id="SSF46785">
    <property type="entry name" value="Winged helix' DNA-binding domain"/>
    <property type="match status" value="1"/>
</dbReference>
<keyword evidence="4" id="KW-0804">Transcription</keyword>
<evidence type="ECO:0000256" key="2">
    <source>
        <dbReference type="ARBA" id="ARBA00023015"/>
    </source>
</evidence>
<keyword evidence="2" id="KW-0805">Transcription regulation</keyword>
<dbReference type="Gene3D" id="3.40.190.10">
    <property type="entry name" value="Periplasmic binding protein-like II"/>
    <property type="match status" value="2"/>
</dbReference>
<comment type="similarity">
    <text evidence="1">Belongs to the LysR transcriptional regulatory family.</text>
</comment>